<dbReference type="Proteomes" id="UP001163046">
    <property type="component" value="Unassembled WGS sequence"/>
</dbReference>
<evidence type="ECO:0000313" key="3">
    <source>
        <dbReference type="Proteomes" id="UP001163046"/>
    </source>
</evidence>
<gene>
    <name evidence="2" type="ORF">OS493_032630</name>
</gene>
<proteinExistence type="predicted"/>
<reference evidence="2" key="1">
    <citation type="submission" date="2023-01" db="EMBL/GenBank/DDBJ databases">
        <title>Genome assembly of the deep-sea coral Lophelia pertusa.</title>
        <authorList>
            <person name="Herrera S."/>
            <person name="Cordes E."/>
        </authorList>
    </citation>
    <scope>NUCLEOTIDE SEQUENCE</scope>
    <source>
        <strain evidence="2">USNM1676648</strain>
        <tissue evidence="2">Polyp</tissue>
    </source>
</reference>
<dbReference type="PANTHER" id="PTHR14187">
    <property type="entry name" value="ALPHA KINASE/ELONGATION FACTOR 2 KINASE"/>
    <property type="match status" value="1"/>
</dbReference>
<name>A0A9W9YML9_9CNID</name>
<keyword evidence="1" id="KW-1133">Transmembrane helix</keyword>
<dbReference type="AlphaFoldDB" id="A0A9W9YML9"/>
<dbReference type="EMBL" id="MU827342">
    <property type="protein sequence ID" value="KAJ7353759.1"/>
    <property type="molecule type" value="Genomic_DNA"/>
</dbReference>
<keyword evidence="1" id="KW-0812">Transmembrane</keyword>
<accession>A0A9W9YML9</accession>
<sequence>MLRTVDDIQESGEILMLPSYIAVVAIDFGTTFSGFAFAFNNKEGEKSIHMNKEWEADQGCSTLKYTYLFVAKSKQEFQFLWI</sequence>
<comment type="caution">
    <text evidence="2">The sequence shown here is derived from an EMBL/GenBank/DDBJ whole genome shotgun (WGS) entry which is preliminary data.</text>
</comment>
<evidence type="ECO:0000256" key="1">
    <source>
        <dbReference type="SAM" id="Phobius"/>
    </source>
</evidence>
<feature type="transmembrane region" description="Helical" evidence="1">
    <location>
        <begin position="20"/>
        <end position="40"/>
    </location>
</feature>
<evidence type="ECO:0000313" key="2">
    <source>
        <dbReference type="EMBL" id="KAJ7353759.1"/>
    </source>
</evidence>
<keyword evidence="3" id="KW-1185">Reference proteome</keyword>
<dbReference type="PANTHER" id="PTHR14187:SF5">
    <property type="entry name" value="HEAT SHOCK 70 KDA PROTEIN 12A"/>
    <property type="match status" value="1"/>
</dbReference>
<protein>
    <submittedName>
        <fullName evidence="2">Uncharacterized protein</fullName>
    </submittedName>
</protein>
<keyword evidence="1" id="KW-0472">Membrane</keyword>
<organism evidence="2 3">
    <name type="scientific">Desmophyllum pertusum</name>
    <dbReference type="NCBI Taxonomy" id="174260"/>
    <lineage>
        <taxon>Eukaryota</taxon>
        <taxon>Metazoa</taxon>
        <taxon>Cnidaria</taxon>
        <taxon>Anthozoa</taxon>
        <taxon>Hexacorallia</taxon>
        <taxon>Scleractinia</taxon>
        <taxon>Caryophylliina</taxon>
        <taxon>Caryophylliidae</taxon>
        <taxon>Desmophyllum</taxon>
    </lineage>
</organism>